<comment type="caution">
    <text evidence="1">The sequence shown here is derived from an EMBL/GenBank/DDBJ whole genome shotgun (WGS) entry which is preliminary data.</text>
</comment>
<accession>A0A016RWL0</accession>
<protein>
    <submittedName>
        <fullName evidence="1">Uncharacterized protein</fullName>
    </submittedName>
</protein>
<evidence type="ECO:0000313" key="2">
    <source>
        <dbReference type="Proteomes" id="UP000024635"/>
    </source>
</evidence>
<name>A0A016RWL0_9BILA</name>
<proteinExistence type="predicted"/>
<keyword evidence="2" id="KW-1185">Reference proteome</keyword>
<organism evidence="1 2">
    <name type="scientific">Ancylostoma ceylanicum</name>
    <dbReference type="NCBI Taxonomy" id="53326"/>
    <lineage>
        <taxon>Eukaryota</taxon>
        <taxon>Metazoa</taxon>
        <taxon>Ecdysozoa</taxon>
        <taxon>Nematoda</taxon>
        <taxon>Chromadorea</taxon>
        <taxon>Rhabditida</taxon>
        <taxon>Rhabditina</taxon>
        <taxon>Rhabditomorpha</taxon>
        <taxon>Strongyloidea</taxon>
        <taxon>Ancylostomatidae</taxon>
        <taxon>Ancylostomatinae</taxon>
        <taxon>Ancylostoma</taxon>
    </lineage>
</organism>
<dbReference type="Proteomes" id="UP000024635">
    <property type="component" value="Unassembled WGS sequence"/>
</dbReference>
<gene>
    <name evidence="1" type="primary">Acey_s0352.g3257</name>
    <name evidence="1" type="ORF">Y032_0352g3257</name>
</gene>
<dbReference type="OrthoDB" id="5913609at2759"/>
<dbReference type="EMBL" id="JARK01001688">
    <property type="protein sequence ID" value="EYB82728.1"/>
    <property type="molecule type" value="Genomic_DNA"/>
</dbReference>
<dbReference type="AlphaFoldDB" id="A0A016RWL0"/>
<sequence length="86" mass="9668">MQSARSPAADKCGEFRTARICRARPQRLGPDAIALAERQLEDRQSDYGNNHGRTIGSHSESILHSIYFSITIFLRGKSLNLLFADY</sequence>
<evidence type="ECO:0000313" key="1">
    <source>
        <dbReference type="EMBL" id="EYB82728.1"/>
    </source>
</evidence>
<reference evidence="2" key="1">
    <citation type="journal article" date="2015" name="Nat. Genet.">
        <title>The genome and transcriptome of the zoonotic hookworm Ancylostoma ceylanicum identify infection-specific gene families.</title>
        <authorList>
            <person name="Schwarz E.M."/>
            <person name="Hu Y."/>
            <person name="Antoshechkin I."/>
            <person name="Miller M.M."/>
            <person name="Sternberg P.W."/>
            <person name="Aroian R.V."/>
        </authorList>
    </citation>
    <scope>NUCLEOTIDE SEQUENCE</scope>
    <source>
        <strain evidence="2">HY135</strain>
    </source>
</reference>